<evidence type="ECO:0000313" key="17">
    <source>
        <dbReference type="Proteomes" id="UP000231267"/>
    </source>
</evidence>
<dbReference type="Pfam" id="PF08545">
    <property type="entry name" value="ACP_syn_III"/>
    <property type="match status" value="1"/>
</dbReference>
<dbReference type="SUPFAM" id="SSF53901">
    <property type="entry name" value="Thiolase-like"/>
    <property type="match status" value="1"/>
</dbReference>
<keyword evidence="10 13" id="KW-0511">Multifunctional enzyme</keyword>
<evidence type="ECO:0000256" key="2">
    <source>
        <dbReference type="ARBA" id="ARBA00008642"/>
    </source>
</evidence>
<comment type="subunit">
    <text evidence="13">Homodimer.</text>
</comment>
<keyword evidence="9 13" id="KW-0275">Fatty acid biosynthesis</keyword>
<evidence type="ECO:0000256" key="7">
    <source>
        <dbReference type="ARBA" id="ARBA00022832"/>
    </source>
</evidence>
<evidence type="ECO:0000256" key="11">
    <source>
        <dbReference type="ARBA" id="ARBA00023315"/>
    </source>
</evidence>
<evidence type="ECO:0000313" key="16">
    <source>
        <dbReference type="EMBL" id="PIW66864.1"/>
    </source>
</evidence>
<comment type="caution">
    <text evidence="16">The sequence shown here is derived from an EMBL/GenBank/DDBJ whole genome shotgun (WGS) entry which is preliminary data.</text>
</comment>
<comment type="subcellular location">
    <subcellularLocation>
        <location evidence="13">Cytoplasm</location>
    </subcellularLocation>
</comment>
<evidence type="ECO:0000256" key="12">
    <source>
        <dbReference type="ARBA" id="ARBA00051096"/>
    </source>
</evidence>
<gene>
    <name evidence="13" type="primary">fabH</name>
    <name evidence="16" type="ORF">COW11_01085</name>
</gene>
<keyword evidence="5 13" id="KW-0444">Lipid biosynthesis</keyword>
<evidence type="ECO:0000256" key="8">
    <source>
        <dbReference type="ARBA" id="ARBA00023098"/>
    </source>
</evidence>
<dbReference type="AlphaFoldDB" id="A0A2J0LJ30"/>
<organism evidence="16 17">
    <name type="scientific">Candidatus Taenaricola geysiri</name>
    <dbReference type="NCBI Taxonomy" id="1974752"/>
    <lineage>
        <taxon>Bacteria</taxon>
        <taxon>Pseudomonadati</taxon>
        <taxon>Candidatus Omnitrophota</taxon>
        <taxon>Candidatus Taenaricola</taxon>
    </lineage>
</organism>
<dbReference type="UniPathway" id="UPA00094"/>
<accession>A0A2J0LJ30</accession>
<dbReference type="Proteomes" id="UP000231267">
    <property type="component" value="Unassembled WGS sequence"/>
</dbReference>
<dbReference type="GO" id="GO:0004315">
    <property type="term" value="F:3-oxoacyl-[acyl-carrier-protein] synthase activity"/>
    <property type="evidence" value="ECO:0007669"/>
    <property type="project" value="InterPro"/>
</dbReference>
<dbReference type="InterPro" id="IPR016039">
    <property type="entry name" value="Thiolase-like"/>
</dbReference>
<feature type="domain" description="Beta-ketoacyl-[acyl-carrier-protein] synthase III C-terminal" evidence="14">
    <location>
        <begin position="245"/>
        <end position="328"/>
    </location>
</feature>
<dbReference type="Gene3D" id="3.40.47.10">
    <property type="match status" value="1"/>
</dbReference>
<keyword evidence="7 13" id="KW-0276">Fatty acid metabolism</keyword>
<evidence type="ECO:0000256" key="1">
    <source>
        <dbReference type="ARBA" id="ARBA00005194"/>
    </source>
</evidence>
<dbReference type="PANTHER" id="PTHR34069:SF2">
    <property type="entry name" value="BETA-KETOACYL-[ACYL-CARRIER-PROTEIN] SYNTHASE III"/>
    <property type="match status" value="1"/>
</dbReference>
<comment type="catalytic activity">
    <reaction evidence="12">
        <text>malonyl-[ACP] + acetyl-CoA + H(+) = 3-oxobutanoyl-[ACP] + CO2 + CoA</text>
        <dbReference type="Rhea" id="RHEA:12080"/>
        <dbReference type="Rhea" id="RHEA-COMP:9623"/>
        <dbReference type="Rhea" id="RHEA-COMP:9625"/>
        <dbReference type="ChEBI" id="CHEBI:15378"/>
        <dbReference type="ChEBI" id="CHEBI:16526"/>
        <dbReference type="ChEBI" id="CHEBI:57287"/>
        <dbReference type="ChEBI" id="CHEBI:57288"/>
        <dbReference type="ChEBI" id="CHEBI:78449"/>
        <dbReference type="ChEBI" id="CHEBI:78450"/>
        <dbReference type="EC" id="2.3.1.180"/>
    </reaction>
    <physiologicalReaction direction="left-to-right" evidence="12">
        <dbReference type="Rhea" id="RHEA:12081"/>
    </physiologicalReaction>
</comment>
<keyword evidence="4 13" id="KW-0963">Cytoplasm</keyword>
<dbReference type="InterPro" id="IPR013747">
    <property type="entry name" value="ACP_syn_III_C"/>
</dbReference>
<keyword evidence="8 13" id="KW-0443">Lipid metabolism</keyword>
<dbReference type="NCBIfam" id="TIGR00747">
    <property type="entry name" value="fabH"/>
    <property type="match status" value="1"/>
</dbReference>
<dbReference type="InterPro" id="IPR013751">
    <property type="entry name" value="ACP_syn_III_N"/>
</dbReference>
<feature type="active site" evidence="13">
    <location>
        <position position="285"/>
    </location>
</feature>
<feature type="active site" evidence="13">
    <location>
        <position position="115"/>
    </location>
</feature>
<evidence type="ECO:0000256" key="9">
    <source>
        <dbReference type="ARBA" id="ARBA00023160"/>
    </source>
</evidence>
<dbReference type="PANTHER" id="PTHR34069">
    <property type="entry name" value="3-OXOACYL-[ACYL-CARRIER-PROTEIN] SYNTHASE 3"/>
    <property type="match status" value="1"/>
</dbReference>
<comment type="similarity">
    <text evidence="2 13">Belongs to the thiolase-like superfamily. FabH family.</text>
</comment>
<evidence type="ECO:0000256" key="6">
    <source>
        <dbReference type="ARBA" id="ARBA00022679"/>
    </source>
</evidence>
<dbReference type="GO" id="GO:0033818">
    <property type="term" value="F:beta-ketoacyl-acyl-carrier-protein synthase III activity"/>
    <property type="evidence" value="ECO:0007669"/>
    <property type="project" value="UniProtKB-UniRule"/>
</dbReference>
<protein>
    <recommendedName>
        <fullName evidence="3 13">Beta-ketoacyl-[acyl-carrier-protein] synthase III</fullName>
        <shortName evidence="13">Beta-ketoacyl-ACP synthase III</shortName>
        <shortName evidence="13">KAS III</shortName>
        <ecNumber evidence="3 13">2.3.1.180</ecNumber>
    </recommendedName>
    <alternativeName>
        <fullName evidence="13">3-oxoacyl-[acyl-carrier-protein] synthase 3</fullName>
    </alternativeName>
    <alternativeName>
        <fullName evidence="13">3-oxoacyl-[acyl-carrier-protein] synthase III</fullName>
    </alternativeName>
</protein>
<keyword evidence="6 13" id="KW-0808">Transferase</keyword>
<evidence type="ECO:0000256" key="10">
    <source>
        <dbReference type="ARBA" id="ARBA00023268"/>
    </source>
</evidence>
<keyword evidence="11 13" id="KW-0012">Acyltransferase</keyword>
<dbReference type="NCBIfam" id="NF006829">
    <property type="entry name" value="PRK09352.1"/>
    <property type="match status" value="1"/>
</dbReference>
<sequence length="328" mass="34906">MPDKRIGILGTGHFIPSKVLTNQDLERMVDTSDEWIITRTGIKERHLVEKGTPTSQIAFLAAQDALKGAKLNPEDIDLIIVGTITPDMQFPSTACFVQAKIGAKNAACFDVSAACSGFIYAISVAESMIKSGQYKNALVIGAEVLSSITDWQDRNTCVLFGDGAGAAVLGLVNEGGILSTYLGSDGNQTGLLYLPAGGSAMPATIDTVNNRMHYLKMSGNEVFKLAVKAMTDAANNAAKKAGISSVDQLDLIIPHQANMRILLAVAKRLKIPEEKLFLNVTRYGNMSSASTAVALDEAVKEGRIKKGDNIVLVAFGAGLTWAACVIKW</sequence>
<evidence type="ECO:0000256" key="4">
    <source>
        <dbReference type="ARBA" id="ARBA00022490"/>
    </source>
</evidence>
<dbReference type="GO" id="GO:0044550">
    <property type="term" value="P:secondary metabolite biosynthetic process"/>
    <property type="evidence" value="ECO:0007669"/>
    <property type="project" value="TreeGrafter"/>
</dbReference>
<dbReference type="Pfam" id="PF08541">
    <property type="entry name" value="ACP_syn_III_C"/>
    <property type="match status" value="1"/>
</dbReference>
<dbReference type="EC" id="2.3.1.180" evidence="3 13"/>
<dbReference type="HAMAP" id="MF_01815">
    <property type="entry name" value="FabH"/>
    <property type="match status" value="1"/>
</dbReference>
<feature type="active site" evidence="13">
    <location>
        <position position="255"/>
    </location>
</feature>
<evidence type="ECO:0000256" key="3">
    <source>
        <dbReference type="ARBA" id="ARBA00012333"/>
    </source>
</evidence>
<comment type="function">
    <text evidence="13">Catalyzes the condensation reaction of fatty acid synthesis by the addition to an acyl acceptor of two carbons from malonyl-ACP. Catalyzes the first condensation reaction which initiates fatty acid synthesis and may therefore play a role in governing the total rate of fatty acid production. Possesses both acetoacetyl-ACP synthase and acetyl transacylase activities. Its substrate specificity determines the biosynthesis of branched-chain and/or straight-chain of fatty acids.</text>
</comment>
<dbReference type="EMBL" id="PFGP01000023">
    <property type="protein sequence ID" value="PIW66864.1"/>
    <property type="molecule type" value="Genomic_DNA"/>
</dbReference>
<dbReference type="InterPro" id="IPR004655">
    <property type="entry name" value="FabH"/>
</dbReference>
<dbReference type="GO" id="GO:0006633">
    <property type="term" value="P:fatty acid biosynthetic process"/>
    <property type="evidence" value="ECO:0007669"/>
    <property type="project" value="UniProtKB-UniRule"/>
</dbReference>
<proteinExistence type="inferred from homology"/>
<comment type="pathway">
    <text evidence="1 13">Lipid metabolism; fatty acid biosynthesis.</text>
</comment>
<feature type="region of interest" description="ACP-binding" evidence="13">
    <location>
        <begin position="256"/>
        <end position="260"/>
    </location>
</feature>
<evidence type="ECO:0000259" key="14">
    <source>
        <dbReference type="Pfam" id="PF08541"/>
    </source>
</evidence>
<evidence type="ECO:0000259" key="15">
    <source>
        <dbReference type="Pfam" id="PF08545"/>
    </source>
</evidence>
<dbReference type="FunFam" id="3.40.47.10:FF:000004">
    <property type="entry name" value="3-oxoacyl-[acyl-carrier-protein] synthase 3"/>
    <property type="match status" value="1"/>
</dbReference>
<feature type="domain" description="Beta-ketoacyl-[acyl-carrier-protein] synthase III N-terminal" evidence="15">
    <location>
        <begin position="109"/>
        <end position="186"/>
    </location>
</feature>
<evidence type="ECO:0000256" key="13">
    <source>
        <dbReference type="HAMAP-Rule" id="MF_01815"/>
    </source>
</evidence>
<dbReference type="CDD" id="cd00830">
    <property type="entry name" value="KAS_III"/>
    <property type="match status" value="1"/>
</dbReference>
<comment type="domain">
    <text evidence="13">The last Arg residue of the ACP-binding site is essential for the weak association between ACP/AcpP and FabH.</text>
</comment>
<name>A0A2J0LJ30_9BACT</name>
<dbReference type="GO" id="GO:0005737">
    <property type="term" value="C:cytoplasm"/>
    <property type="evidence" value="ECO:0007669"/>
    <property type="project" value="UniProtKB-SubCell"/>
</dbReference>
<evidence type="ECO:0000256" key="5">
    <source>
        <dbReference type="ARBA" id="ARBA00022516"/>
    </source>
</evidence>
<reference evidence="16 17" key="1">
    <citation type="submission" date="2017-09" db="EMBL/GenBank/DDBJ databases">
        <title>Depth-based differentiation of microbial function through sediment-hosted aquifers and enrichment of novel symbionts in the deep terrestrial subsurface.</title>
        <authorList>
            <person name="Probst A.J."/>
            <person name="Ladd B."/>
            <person name="Jarett J.K."/>
            <person name="Geller-Mcgrath D.E."/>
            <person name="Sieber C.M."/>
            <person name="Emerson J.B."/>
            <person name="Anantharaman K."/>
            <person name="Thomas B.C."/>
            <person name="Malmstrom R."/>
            <person name="Stieglmeier M."/>
            <person name="Klingl A."/>
            <person name="Woyke T."/>
            <person name="Ryan C.M."/>
            <person name="Banfield J.F."/>
        </authorList>
    </citation>
    <scope>NUCLEOTIDE SEQUENCE [LARGE SCALE GENOMIC DNA]</scope>
    <source>
        <strain evidence="16">CG12_big_fil_rev_8_21_14_0_65_43_15</strain>
    </source>
</reference>